<dbReference type="AlphaFoldDB" id="A0A3N4IMC8"/>
<evidence type="ECO:0000256" key="2">
    <source>
        <dbReference type="SAM" id="MobiDB-lite"/>
    </source>
</evidence>
<protein>
    <recommendedName>
        <fullName evidence="3">CCHC-type domain-containing protein</fullName>
    </recommendedName>
</protein>
<name>A0A3N4IMC8_ASCIM</name>
<dbReference type="GO" id="GO:0003676">
    <property type="term" value="F:nucleic acid binding"/>
    <property type="evidence" value="ECO:0007669"/>
    <property type="project" value="InterPro"/>
</dbReference>
<feature type="compositionally biased region" description="Basic residues" evidence="2">
    <location>
        <begin position="275"/>
        <end position="284"/>
    </location>
</feature>
<keyword evidence="5" id="KW-1185">Reference proteome</keyword>
<dbReference type="Pfam" id="PF00098">
    <property type="entry name" value="zf-CCHC"/>
    <property type="match status" value="2"/>
</dbReference>
<evidence type="ECO:0000313" key="5">
    <source>
        <dbReference type="Proteomes" id="UP000275078"/>
    </source>
</evidence>
<evidence type="ECO:0000259" key="3">
    <source>
        <dbReference type="PROSITE" id="PS50158"/>
    </source>
</evidence>
<feature type="compositionally biased region" description="Acidic residues" evidence="2">
    <location>
        <begin position="110"/>
        <end position="131"/>
    </location>
</feature>
<evidence type="ECO:0000313" key="4">
    <source>
        <dbReference type="EMBL" id="RPA87282.1"/>
    </source>
</evidence>
<feature type="domain" description="CCHC-type" evidence="3">
    <location>
        <begin position="241"/>
        <end position="256"/>
    </location>
</feature>
<keyword evidence="1" id="KW-0863">Zinc-finger</keyword>
<gene>
    <name evidence="4" type="ORF">BJ508DRAFT_410790</name>
</gene>
<dbReference type="InterPro" id="IPR036875">
    <property type="entry name" value="Znf_CCHC_sf"/>
</dbReference>
<dbReference type="Gene3D" id="4.10.60.10">
    <property type="entry name" value="Zinc finger, CCHC-type"/>
    <property type="match status" value="2"/>
</dbReference>
<proteinExistence type="predicted"/>
<dbReference type="SMART" id="SM00343">
    <property type="entry name" value="ZnF_C2HC"/>
    <property type="match status" value="2"/>
</dbReference>
<sequence length="284" mass="31149">MPPVVGGMSSRLLTMKFMQRGAAVAAQQPNNAQGEKARARAAIDQAAIQEALKAEAAALEKAKQYSERLVSGTTEDGETRWELSIQKANEDEIEQPGFGEVGYASLLADDGEEEDEMSEDEESDDDSDESETENKGIVKKKRKAGIGRISFGNFNKEVEELHNPTPVVIEAPTVTKEVNIKHLSSISGGQQANTKAAQFGQLKCNICDEKGHFARDCPNKRTARNARDREDRGPRQDNRECHTCGKTGHLMADCPEAITARGRKRKSDGNEAFAGKKRRGMPQF</sequence>
<reference evidence="4 5" key="1">
    <citation type="journal article" date="2018" name="Nat. Ecol. Evol.">
        <title>Pezizomycetes genomes reveal the molecular basis of ectomycorrhizal truffle lifestyle.</title>
        <authorList>
            <person name="Murat C."/>
            <person name="Payen T."/>
            <person name="Noel B."/>
            <person name="Kuo A."/>
            <person name="Morin E."/>
            <person name="Chen J."/>
            <person name="Kohler A."/>
            <person name="Krizsan K."/>
            <person name="Balestrini R."/>
            <person name="Da Silva C."/>
            <person name="Montanini B."/>
            <person name="Hainaut M."/>
            <person name="Levati E."/>
            <person name="Barry K.W."/>
            <person name="Belfiori B."/>
            <person name="Cichocki N."/>
            <person name="Clum A."/>
            <person name="Dockter R.B."/>
            <person name="Fauchery L."/>
            <person name="Guy J."/>
            <person name="Iotti M."/>
            <person name="Le Tacon F."/>
            <person name="Lindquist E.A."/>
            <person name="Lipzen A."/>
            <person name="Malagnac F."/>
            <person name="Mello A."/>
            <person name="Molinier V."/>
            <person name="Miyauchi S."/>
            <person name="Poulain J."/>
            <person name="Riccioni C."/>
            <person name="Rubini A."/>
            <person name="Sitrit Y."/>
            <person name="Splivallo R."/>
            <person name="Traeger S."/>
            <person name="Wang M."/>
            <person name="Zifcakova L."/>
            <person name="Wipf D."/>
            <person name="Zambonelli A."/>
            <person name="Paolocci F."/>
            <person name="Nowrousian M."/>
            <person name="Ottonello S."/>
            <person name="Baldrian P."/>
            <person name="Spatafora J.W."/>
            <person name="Henrissat B."/>
            <person name="Nagy L.G."/>
            <person name="Aury J.M."/>
            <person name="Wincker P."/>
            <person name="Grigoriev I.V."/>
            <person name="Bonfante P."/>
            <person name="Martin F.M."/>
        </authorList>
    </citation>
    <scope>NUCLEOTIDE SEQUENCE [LARGE SCALE GENOMIC DNA]</scope>
    <source>
        <strain evidence="4 5">RN42</strain>
    </source>
</reference>
<dbReference type="Proteomes" id="UP000275078">
    <property type="component" value="Unassembled WGS sequence"/>
</dbReference>
<feature type="region of interest" description="Disordered" evidence="2">
    <location>
        <begin position="258"/>
        <end position="284"/>
    </location>
</feature>
<dbReference type="GO" id="GO:0008270">
    <property type="term" value="F:zinc ion binding"/>
    <property type="evidence" value="ECO:0007669"/>
    <property type="project" value="UniProtKB-KW"/>
</dbReference>
<feature type="region of interest" description="Disordered" evidence="2">
    <location>
        <begin position="216"/>
        <end position="241"/>
    </location>
</feature>
<dbReference type="EMBL" id="ML119647">
    <property type="protein sequence ID" value="RPA87282.1"/>
    <property type="molecule type" value="Genomic_DNA"/>
</dbReference>
<keyword evidence="1" id="KW-0479">Metal-binding</keyword>
<dbReference type="InterPro" id="IPR001878">
    <property type="entry name" value="Znf_CCHC"/>
</dbReference>
<dbReference type="SUPFAM" id="SSF57756">
    <property type="entry name" value="Retrovirus zinc finger-like domains"/>
    <property type="match status" value="1"/>
</dbReference>
<organism evidence="4 5">
    <name type="scientific">Ascobolus immersus RN42</name>
    <dbReference type="NCBI Taxonomy" id="1160509"/>
    <lineage>
        <taxon>Eukaryota</taxon>
        <taxon>Fungi</taxon>
        <taxon>Dikarya</taxon>
        <taxon>Ascomycota</taxon>
        <taxon>Pezizomycotina</taxon>
        <taxon>Pezizomycetes</taxon>
        <taxon>Pezizales</taxon>
        <taxon>Ascobolaceae</taxon>
        <taxon>Ascobolus</taxon>
    </lineage>
</organism>
<dbReference type="PROSITE" id="PS50158">
    <property type="entry name" value="ZF_CCHC"/>
    <property type="match status" value="2"/>
</dbReference>
<keyword evidence="1" id="KW-0862">Zinc</keyword>
<evidence type="ECO:0000256" key="1">
    <source>
        <dbReference type="PROSITE-ProRule" id="PRU00047"/>
    </source>
</evidence>
<feature type="region of interest" description="Disordered" evidence="2">
    <location>
        <begin position="110"/>
        <end position="139"/>
    </location>
</feature>
<dbReference type="PANTHER" id="PTHR23002">
    <property type="entry name" value="ZINC FINGER CCHC DOMAIN CONTAINING PROTEIN"/>
    <property type="match status" value="1"/>
</dbReference>
<accession>A0A3N4IMC8</accession>
<dbReference type="OrthoDB" id="3863715at2759"/>
<dbReference type="InterPro" id="IPR051714">
    <property type="entry name" value="Znf_CCHC_NABP"/>
</dbReference>
<dbReference type="STRING" id="1160509.A0A3N4IMC8"/>
<feature type="domain" description="CCHC-type" evidence="3">
    <location>
        <begin position="203"/>
        <end position="219"/>
    </location>
</feature>